<dbReference type="AlphaFoldDB" id="A0A8J3WYY5"/>
<comment type="subcellular location">
    <subcellularLocation>
        <location evidence="1">Cell membrane</location>
        <topology evidence="1">Multi-pass membrane protein</topology>
    </subcellularLocation>
</comment>
<dbReference type="Pfam" id="PF01594">
    <property type="entry name" value="AI-2E_transport"/>
    <property type="match status" value="1"/>
</dbReference>
<dbReference type="InterPro" id="IPR002549">
    <property type="entry name" value="AI-2E-like"/>
</dbReference>
<comment type="similarity">
    <text evidence="2">Belongs to the autoinducer-2 exporter (AI-2E) (TC 2.A.86) family.</text>
</comment>
<evidence type="ECO:0000256" key="1">
    <source>
        <dbReference type="ARBA" id="ARBA00004651"/>
    </source>
</evidence>
<gene>
    <name evidence="10" type="ORF">Pme01_12790</name>
</gene>
<feature type="transmembrane region" description="Helical" evidence="9">
    <location>
        <begin position="366"/>
        <end position="395"/>
    </location>
</feature>
<evidence type="ECO:0000256" key="6">
    <source>
        <dbReference type="ARBA" id="ARBA00022989"/>
    </source>
</evidence>
<dbReference type="EMBL" id="BOON01000010">
    <property type="protein sequence ID" value="GII21682.1"/>
    <property type="molecule type" value="Genomic_DNA"/>
</dbReference>
<dbReference type="RefSeq" id="WP_168114762.1">
    <property type="nucleotide sequence ID" value="NZ_BOON01000010.1"/>
</dbReference>
<dbReference type="Proteomes" id="UP000599074">
    <property type="component" value="Unassembled WGS sequence"/>
</dbReference>
<dbReference type="PANTHER" id="PTHR21716">
    <property type="entry name" value="TRANSMEMBRANE PROTEIN"/>
    <property type="match status" value="1"/>
</dbReference>
<feature type="region of interest" description="Disordered" evidence="8">
    <location>
        <begin position="1"/>
        <end position="66"/>
    </location>
</feature>
<feature type="compositionally biased region" description="Pro residues" evidence="8">
    <location>
        <begin position="56"/>
        <end position="65"/>
    </location>
</feature>
<evidence type="ECO:0000256" key="9">
    <source>
        <dbReference type="SAM" id="Phobius"/>
    </source>
</evidence>
<feature type="compositionally biased region" description="Basic and acidic residues" evidence="8">
    <location>
        <begin position="37"/>
        <end position="55"/>
    </location>
</feature>
<feature type="transmembrane region" description="Helical" evidence="9">
    <location>
        <begin position="99"/>
        <end position="120"/>
    </location>
</feature>
<evidence type="ECO:0000256" key="7">
    <source>
        <dbReference type="ARBA" id="ARBA00023136"/>
    </source>
</evidence>
<feature type="transmembrane region" description="Helical" evidence="9">
    <location>
        <begin position="317"/>
        <end position="340"/>
    </location>
</feature>
<sequence length="406" mass="43307">MPAHDGTAERGERDGPDRVAETTLPASDPALSDTDQVEVKRAAEAEARALRREQPPPELGPPGPPINRRSPYVVGLLGAAGVATTYIILQFLFRAGGVIALIVLALFLAIGLDPAVQWLTRRGLPRWAAVTIVSLAVVGGILGFFAAAIPPLVAQTEQFVKELPAYWKQLNNHSSTLGRLETHYHVREHVTQMFSAAGGTKLFGGLLGAGVIVFDALVSALTLLVLTVYLLADMPRIRRLFFRLVPASRRPRAILLGDEAFAKIGGYVLGNLITSLIAAALAFAWLVFWHVPYPLLLSLMVGLFDLIPVVGAVTAGIIVTLVSLIVSVPVAIATAVYFVVYKHAEDYLLVPRIIGRTVDVPATATLVAVLIGGAALGIVGALIAIPIAAVVRLVLHEIVFPRLDRT</sequence>
<name>A0A8J3WYY5_9ACTN</name>
<evidence type="ECO:0000256" key="2">
    <source>
        <dbReference type="ARBA" id="ARBA00009773"/>
    </source>
</evidence>
<feature type="transmembrane region" description="Helical" evidence="9">
    <location>
        <begin position="202"/>
        <end position="232"/>
    </location>
</feature>
<protein>
    <submittedName>
        <fullName evidence="10">AI-2E family transporter</fullName>
    </submittedName>
</protein>
<keyword evidence="4" id="KW-1003">Cell membrane</keyword>
<accession>A0A8J3WYY5</accession>
<keyword evidence="6 9" id="KW-1133">Transmembrane helix</keyword>
<keyword evidence="3" id="KW-0813">Transport</keyword>
<evidence type="ECO:0000313" key="11">
    <source>
        <dbReference type="Proteomes" id="UP000599074"/>
    </source>
</evidence>
<keyword evidence="5 9" id="KW-0812">Transmembrane</keyword>
<evidence type="ECO:0000313" key="10">
    <source>
        <dbReference type="EMBL" id="GII21682.1"/>
    </source>
</evidence>
<feature type="transmembrane region" description="Helical" evidence="9">
    <location>
        <begin position="264"/>
        <end position="287"/>
    </location>
</feature>
<evidence type="ECO:0000256" key="5">
    <source>
        <dbReference type="ARBA" id="ARBA00022692"/>
    </source>
</evidence>
<dbReference type="GO" id="GO:0005886">
    <property type="term" value="C:plasma membrane"/>
    <property type="evidence" value="ECO:0007669"/>
    <property type="project" value="UniProtKB-SubCell"/>
</dbReference>
<comment type="caution">
    <text evidence="10">The sequence shown here is derived from an EMBL/GenBank/DDBJ whole genome shotgun (WGS) entry which is preliminary data.</text>
</comment>
<dbReference type="GO" id="GO:0055085">
    <property type="term" value="P:transmembrane transport"/>
    <property type="evidence" value="ECO:0007669"/>
    <property type="project" value="TreeGrafter"/>
</dbReference>
<proteinExistence type="inferred from homology"/>
<evidence type="ECO:0000256" key="4">
    <source>
        <dbReference type="ARBA" id="ARBA00022475"/>
    </source>
</evidence>
<evidence type="ECO:0000256" key="3">
    <source>
        <dbReference type="ARBA" id="ARBA00022448"/>
    </source>
</evidence>
<organism evidence="10 11">
    <name type="scientific">Planosporangium mesophilum</name>
    <dbReference type="NCBI Taxonomy" id="689768"/>
    <lineage>
        <taxon>Bacteria</taxon>
        <taxon>Bacillati</taxon>
        <taxon>Actinomycetota</taxon>
        <taxon>Actinomycetes</taxon>
        <taxon>Micromonosporales</taxon>
        <taxon>Micromonosporaceae</taxon>
        <taxon>Planosporangium</taxon>
    </lineage>
</organism>
<dbReference type="PANTHER" id="PTHR21716:SF53">
    <property type="entry name" value="PERMEASE PERM-RELATED"/>
    <property type="match status" value="1"/>
</dbReference>
<keyword evidence="11" id="KW-1185">Reference proteome</keyword>
<feature type="transmembrane region" description="Helical" evidence="9">
    <location>
        <begin position="72"/>
        <end position="93"/>
    </location>
</feature>
<reference evidence="10" key="1">
    <citation type="submission" date="2021-01" db="EMBL/GenBank/DDBJ databases">
        <title>Whole genome shotgun sequence of Planosporangium mesophilum NBRC 109066.</title>
        <authorList>
            <person name="Komaki H."/>
            <person name="Tamura T."/>
        </authorList>
    </citation>
    <scope>NUCLEOTIDE SEQUENCE</scope>
    <source>
        <strain evidence="10">NBRC 109066</strain>
    </source>
</reference>
<feature type="transmembrane region" description="Helical" evidence="9">
    <location>
        <begin position="127"/>
        <end position="149"/>
    </location>
</feature>
<keyword evidence="7 9" id="KW-0472">Membrane</keyword>
<feature type="compositionally biased region" description="Basic and acidic residues" evidence="8">
    <location>
        <begin position="1"/>
        <end position="20"/>
    </location>
</feature>
<evidence type="ECO:0000256" key="8">
    <source>
        <dbReference type="SAM" id="MobiDB-lite"/>
    </source>
</evidence>